<dbReference type="EMBL" id="HACG01052613">
    <property type="protein sequence ID" value="CEK99484.1"/>
    <property type="molecule type" value="Transcribed_RNA"/>
</dbReference>
<evidence type="ECO:0000256" key="1">
    <source>
        <dbReference type="SAM" id="MobiDB-lite"/>
    </source>
</evidence>
<accession>A0A0B7C214</accession>
<gene>
    <name evidence="2" type="primary">ORF221362</name>
</gene>
<evidence type="ECO:0000313" key="2">
    <source>
        <dbReference type="EMBL" id="CEK99484.1"/>
    </source>
</evidence>
<name>A0A0B7C214_9EUPU</name>
<protein>
    <submittedName>
        <fullName evidence="2">Uncharacterized protein</fullName>
    </submittedName>
</protein>
<feature type="compositionally biased region" description="Polar residues" evidence="1">
    <location>
        <begin position="67"/>
        <end position="76"/>
    </location>
</feature>
<feature type="region of interest" description="Disordered" evidence="1">
    <location>
        <begin position="1"/>
        <end position="34"/>
    </location>
</feature>
<feature type="non-terminal residue" evidence="2">
    <location>
        <position position="1"/>
    </location>
</feature>
<sequence length="87" mass="9907">EIQESSSTHTKDHITSSKKLVKKNKHSNRMPMKDLAETCEAEDGEILEDGELEDDMEATVKRENEASRNFIQVSKSSNRDTNKEVNL</sequence>
<feature type="region of interest" description="Disordered" evidence="1">
    <location>
        <begin position="63"/>
        <end position="87"/>
    </location>
</feature>
<reference evidence="2" key="1">
    <citation type="submission" date="2014-12" db="EMBL/GenBank/DDBJ databases">
        <title>Insight into the proteome of Arion vulgaris.</title>
        <authorList>
            <person name="Aradska J."/>
            <person name="Bulat T."/>
            <person name="Smidak R."/>
            <person name="Sarate P."/>
            <person name="Gangsoo J."/>
            <person name="Sialana F."/>
            <person name="Bilban M."/>
            <person name="Lubec G."/>
        </authorList>
    </citation>
    <scope>NUCLEOTIDE SEQUENCE</scope>
    <source>
        <tissue evidence="2">Skin</tissue>
    </source>
</reference>
<proteinExistence type="predicted"/>
<organism evidence="2">
    <name type="scientific">Arion vulgaris</name>
    <dbReference type="NCBI Taxonomy" id="1028688"/>
    <lineage>
        <taxon>Eukaryota</taxon>
        <taxon>Metazoa</taxon>
        <taxon>Spiralia</taxon>
        <taxon>Lophotrochozoa</taxon>
        <taxon>Mollusca</taxon>
        <taxon>Gastropoda</taxon>
        <taxon>Heterobranchia</taxon>
        <taxon>Euthyneura</taxon>
        <taxon>Panpulmonata</taxon>
        <taxon>Eupulmonata</taxon>
        <taxon>Stylommatophora</taxon>
        <taxon>Helicina</taxon>
        <taxon>Arionoidea</taxon>
        <taxon>Arionidae</taxon>
        <taxon>Arion</taxon>
    </lineage>
</organism>
<dbReference type="AlphaFoldDB" id="A0A0B7C214"/>
<feature type="compositionally biased region" description="Basic and acidic residues" evidence="1">
    <location>
        <begin position="77"/>
        <end position="87"/>
    </location>
</feature>
<feature type="compositionally biased region" description="Basic residues" evidence="1">
    <location>
        <begin position="19"/>
        <end position="28"/>
    </location>
</feature>
<feature type="non-terminal residue" evidence="2">
    <location>
        <position position="87"/>
    </location>
</feature>